<sequence>MKSFVLALALALLPALPALAAPAVPPELAQVQQRVARPALLRADFVQEKQVAGFRNPLRSQGQFVLAQERGVIWRTLKPFPSDVVLTRDRILSRQADGSVQVEVDGRQQPALRAINAMMFALMSGDVQAMSASFEVRAELLPNNGWRLHLTPRSAMLAKAFASLQLEGDQYVRKVEIEEANHDRTRLSFDNFRLAPPLAADEARSLE</sequence>
<protein>
    <submittedName>
        <fullName evidence="6">Outer membrane lipoprotein carrier protein LolA</fullName>
    </submittedName>
</protein>
<keyword evidence="2" id="KW-0813">Transport</keyword>
<dbReference type="InterPro" id="IPR029046">
    <property type="entry name" value="LolA/LolB/LppX"/>
</dbReference>
<comment type="caution">
    <text evidence="6">The sequence shown here is derived from an EMBL/GenBank/DDBJ whole genome shotgun (WGS) entry which is preliminary data.</text>
</comment>
<dbReference type="Gene3D" id="2.50.20.10">
    <property type="entry name" value="Lipoprotein localisation LolA/LolB/LppX"/>
    <property type="match status" value="1"/>
</dbReference>
<dbReference type="SUPFAM" id="SSF89392">
    <property type="entry name" value="Prokaryotic lipoproteins and lipoprotein localization factors"/>
    <property type="match status" value="1"/>
</dbReference>
<evidence type="ECO:0000256" key="3">
    <source>
        <dbReference type="ARBA" id="ARBA00022729"/>
    </source>
</evidence>
<dbReference type="EMBL" id="LLXU01000058">
    <property type="protein sequence ID" value="KRG46020.1"/>
    <property type="molecule type" value="Genomic_DNA"/>
</dbReference>
<evidence type="ECO:0000256" key="4">
    <source>
        <dbReference type="ARBA" id="ARBA00022927"/>
    </source>
</evidence>
<organism evidence="6 7">
    <name type="scientific">Stenotrophomonas panacihumi</name>
    <dbReference type="NCBI Taxonomy" id="676599"/>
    <lineage>
        <taxon>Bacteria</taxon>
        <taxon>Pseudomonadati</taxon>
        <taxon>Pseudomonadota</taxon>
        <taxon>Gammaproteobacteria</taxon>
        <taxon>Lysobacterales</taxon>
        <taxon>Lysobacteraceae</taxon>
        <taxon>Stenotrophomonas</taxon>
    </lineage>
</organism>
<keyword evidence="7" id="KW-1185">Reference proteome</keyword>
<dbReference type="Proteomes" id="UP000051802">
    <property type="component" value="Unassembled WGS sequence"/>
</dbReference>
<dbReference type="GO" id="GO:0015031">
    <property type="term" value="P:protein transport"/>
    <property type="evidence" value="ECO:0007669"/>
    <property type="project" value="UniProtKB-KW"/>
</dbReference>
<keyword evidence="3 5" id="KW-0732">Signal</keyword>
<dbReference type="Pfam" id="PF19574">
    <property type="entry name" value="LolA_3"/>
    <property type="match status" value="1"/>
</dbReference>
<accession>A0A0R0AXS0</accession>
<comment type="subunit">
    <text evidence="1">Monomer.</text>
</comment>
<evidence type="ECO:0000256" key="2">
    <source>
        <dbReference type="ARBA" id="ARBA00022448"/>
    </source>
</evidence>
<proteinExistence type="predicted"/>
<dbReference type="AlphaFoldDB" id="A0A0R0AXS0"/>
<gene>
    <name evidence="6" type="ORF">ARC20_06340</name>
</gene>
<keyword evidence="4" id="KW-0653">Protein transport</keyword>
<dbReference type="CDD" id="cd16325">
    <property type="entry name" value="LolA"/>
    <property type="match status" value="1"/>
</dbReference>
<evidence type="ECO:0000256" key="1">
    <source>
        <dbReference type="ARBA" id="ARBA00011245"/>
    </source>
</evidence>
<name>A0A0R0AXS0_9GAMM</name>
<evidence type="ECO:0000313" key="6">
    <source>
        <dbReference type="EMBL" id="KRG46020.1"/>
    </source>
</evidence>
<dbReference type="OrthoDB" id="5700849at2"/>
<dbReference type="RefSeq" id="WP_057645420.1">
    <property type="nucleotide sequence ID" value="NZ_LLXU01000058.1"/>
</dbReference>
<keyword evidence="6" id="KW-0449">Lipoprotein</keyword>
<reference evidence="6 7" key="1">
    <citation type="submission" date="2015-10" db="EMBL/GenBank/DDBJ databases">
        <title>Genome sequencing and analysis of members of genus Stenotrophomonas.</title>
        <authorList>
            <person name="Patil P.P."/>
            <person name="Midha S."/>
            <person name="Patil P.B."/>
        </authorList>
    </citation>
    <scope>NUCLEOTIDE SEQUENCE [LARGE SCALE GENOMIC DNA]</scope>
    <source>
        <strain evidence="6 7">JCM 16536</strain>
    </source>
</reference>
<feature type="chain" id="PRO_5006391494" evidence="5">
    <location>
        <begin position="21"/>
        <end position="207"/>
    </location>
</feature>
<dbReference type="STRING" id="676599.ARC20_06340"/>
<evidence type="ECO:0000313" key="7">
    <source>
        <dbReference type="Proteomes" id="UP000051802"/>
    </source>
</evidence>
<dbReference type="InterPro" id="IPR004564">
    <property type="entry name" value="OM_lipoprot_carrier_LolA-like"/>
</dbReference>
<feature type="signal peptide" evidence="5">
    <location>
        <begin position="1"/>
        <end position="20"/>
    </location>
</feature>
<evidence type="ECO:0000256" key="5">
    <source>
        <dbReference type="SAM" id="SignalP"/>
    </source>
</evidence>